<accession>I8TAE9</accession>
<protein>
    <submittedName>
        <fullName evidence="2">Uncharacterized protein</fullName>
    </submittedName>
</protein>
<keyword evidence="3" id="KW-1185">Reference proteome</keyword>
<evidence type="ECO:0000256" key="1">
    <source>
        <dbReference type="SAM" id="MobiDB-lite"/>
    </source>
</evidence>
<dbReference type="AlphaFoldDB" id="I8TAE9"/>
<organism evidence="2 3">
    <name type="scientific">Hydrocarboniphaga effusa AP103</name>
    <dbReference type="NCBI Taxonomy" id="1172194"/>
    <lineage>
        <taxon>Bacteria</taxon>
        <taxon>Pseudomonadati</taxon>
        <taxon>Pseudomonadota</taxon>
        <taxon>Gammaproteobacteria</taxon>
        <taxon>Nevskiales</taxon>
        <taxon>Nevskiaceae</taxon>
        <taxon>Hydrocarboniphaga</taxon>
    </lineage>
</organism>
<evidence type="ECO:0000313" key="3">
    <source>
        <dbReference type="Proteomes" id="UP000003704"/>
    </source>
</evidence>
<dbReference type="STRING" id="1172194.WQQ_08170"/>
<dbReference type="EMBL" id="AKGD01000001">
    <property type="protein sequence ID" value="EIT70680.1"/>
    <property type="molecule type" value="Genomic_DNA"/>
</dbReference>
<feature type="region of interest" description="Disordered" evidence="1">
    <location>
        <begin position="1"/>
        <end position="26"/>
    </location>
</feature>
<name>I8TAE9_9GAMM</name>
<proteinExistence type="predicted"/>
<comment type="caution">
    <text evidence="2">The sequence shown here is derived from an EMBL/GenBank/DDBJ whole genome shotgun (WGS) entry which is preliminary data.</text>
</comment>
<gene>
    <name evidence="2" type="ORF">WQQ_08170</name>
</gene>
<evidence type="ECO:0000313" key="2">
    <source>
        <dbReference type="EMBL" id="EIT70680.1"/>
    </source>
</evidence>
<sequence length="43" mass="4800">MQRRQRREVMARASADAGLALRPHPLPPFETEAVELEALATGR</sequence>
<reference evidence="2 3" key="1">
    <citation type="journal article" date="2012" name="J. Bacteriol.">
        <title>Genome Sequence of n-Alkane-Degrading Hydrocarboniphaga effusa Strain AP103T (ATCC BAA-332T).</title>
        <authorList>
            <person name="Chang H.K."/>
            <person name="Zylstra G.J."/>
            <person name="Chae J.C."/>
        </authorList>
    </citation>
    <scope>NUCLEOTIDE SEQUENCE [LARGE SCALE GENOMIC DNA]</scope>
    <source>
        <strain evidence="2 3">AP103</strain>
    </source>
</reference>
<dbReference type="Proteomes" id="UP000003704">
    <property type="component" value="Unassembled WGS sequence"/>
</dbReference>